<evidence type="ECO:0000313" key="2">
    <source>
        <dbReference type="EMBL" id="GFN45650.1"/>
    </source>
</evidence>
<evidence type="ECO:0000313" key="3">
    <source>
        <dbReference type="Proteomes" id="UP000504714"/>
    </source>
</evidence>
<evidence type="ECO:0000256" key="1">
    <source>
        <dbReference type="SAM" id="Phobius"/>
    </source>
</evidence>
<feature type="transmembrane region" description="Helical" evidence="1">
    <location>
        <begin position="138"/>
        <end position="155"/>
    </location>
</feature>
<organism evidence="2 3">
    <name type="scientific">Candidatus Regiella insecticola</name>
    <dbReference type="NCBI Taxonomy" id="138073"/>
    <lineage>
        <taxon>Bacteria</taxon>
        <taxon>Pseudomonadati</taxon>
        <taxon>Pseudomonadota</taxon>
        <taxon>Gammaproteobacteria</taxon>
        <taxon>Enterobacterales</taxon>
        <taxon>Enterobacteriaceae</taxon>
        <taxon>aphid secondary symbionts</taxon>
        <taxon>Candidatus Regiella</taxon>
    </lineage>
</organism>
<comment type="caution">
    <text evidence="2">The sequence shown here is derived from an EMBL/GenBank/DDBJ whole genome shotgun (WGS) entry which is preliminary data.</text>
</comment>
<feature type="transmembrane region" description="Helical" evidence="1">
    <location>
        <begin position="111"/>
        <end position="131"/>
    </location>
</feature>
<sequence>MLYKIKNAKLINLIFIFDLLLSAIIAVGTLFYCSLDIYIINILSISIILIIFRVLNAWVPALIIILLLYIMQLGEFFYSGNLIDSYFWDTIFSTNIEESLSFIGTLRKEQIMILLSGLFLIIPIIIINKLICKRQSRYAVFFIIVSIVLILMMLIKSHYHSENLVKKSVIINSLNTYIESRKK</sequence>
<dbReference type="Proteomes" id="UP000504714">
    <property type="component" value="Unassembled WGS sequence"/>
</dbReference>
<keyword evidence="1" id="KW-0472">Membrane</keyword>
<dbReference type="AlphaFoldDB" id="A0A6L2ZMP2"/>
<protein>
    <submittedName>
        <fullName evidence="2">Uncharacterized protein</fullName>
    </submittedName>
</protein>
<proteinExistence type="predicted"/>
<keyword evidence="1" id="KW-0812">Transmembrane</keyword>
<dbReference type="EMBL" id="BLXO01000001">
    <property type="protein sequence ID" value="GFN45650.1"/>
    <property type="molecule type" value="Genomic_DNA"/>
</dbReference>
<keyword evidence="1" id="KW-1133">Transmembrane helix</keyword>
<reference evidence="2 3" key="1">
    <citation type="submission" date="2020-06" db="EMBL/GenBank/DDBJ databases">
        <title>The genome sequence of Candidatus Regiella insecticola strain Tut.</title>
        <authorList>
            <person name="Nikoh N."/>
            <person name="Tsuchida T."/>
            <person name="Koga R."/>
            <person name="Oshima K."/>
            <person name="Hattori M."/>
            <person name="Fukatsu T."/>
        </authorList>
    </citation>
    <scope>NUCLEOTIDE SEQUENCE [LARGE SCALE GENOMIC DNA]</scope>
    <source>
        <strain evidence="2 3">Tut</strain>
    </source>
</reference>
<gene>
    <name evidence="2" type="ORF">RINTU1_09030</name>
</gene>
<feature type="transmembrane region" description="Helical" evidence="1">
    <location>
        <begin position="37"/>
        <end position="55"/>
    </location>
</feature>
<feature type="transmembrane region" description="Helical" evidence="1">
    <location>
        <begin position="12"/>
        <end position="31"/>
    </location>
</feature>
<name>A0A6L2ZMP2_9ENTR</name>
<accession>A0A6L2ZMP2</accession>
<feature type="transmembrane region" description="Helical" evidence="1">
    <location>
        <begin position="62"/>
        <end position="80"/>
    </location>
</feature>